<evidence type="ECO:0000313" key="3">
    <source>
        <dbReference type="Proteomes" id="UP000477680"/>
    </source>
</evidence>
<sequence length="28" mass="2832">MNVAKTGFVGLGNMGGPMAINLVRAGQQ</sequence>
<name>A0A6C0U6A0_9GAMM</name>
<dbReference type="SUPFAM" id="SSF51735">
    <property type="entry name" value="NAD(P)-binding Rossmann-fold domains"/>
    <property type="match status" value="1"/>
</dbReference>
<evidence type="ECO:0000259" key="1">
    <source>
        <dbReference type="Pfam" id="PF03446"/>
    </source>
</evidence>
<organism evidence="2 3">
    <name type="scientific">Kineobactrum salinum</name>
    <dbReference type="NCBI Taxonomy" id="2708301"/>
    <lineage>
        <taxon>Bacteria</taxon>
        <taxon>Pseudomonadati</taxon>
        <taxon>Pseudomonadota</taxon>
        <taxon>Gammaproteobacteria</taxon>
        <taxon>Cellvibrionales</taxon>
        <taxon>Halieaceae</taxon>
        <taxon>Kineobactrum</taxon>
    </lineage>
</organism>
<dbReference type="Pfam" id="PF03446">
    <property type="entry name" value="NAD_binding_2"/>
    <property type="match status" value="1"/>
</dbReference>
<dbReference type="Gene3D" id="3.40.50.720">
    <property type="entry name" value="NAD(P)-binding Rossmann-like Domain"/>
    <property type="match status" value="1"/>
</dbReference>
<dbReference type="InterPro" id="IPR006115">
    <property type="entry name" value="6PGDH_NADP-bd"/>
</dbReference>
<keyword evidence="3" id="KW-1185">Reference proteome</keyword>
<dbReference type="PROSITE" id="PS00895">
    <property type="entry name" value="3_HYDROXYISOBUT_DH"/>
    <property type="match status" value="1"/>
</dbReference>
<gene>
    <name evidence="2" type="ORF">G3T16_08495</name>
</gene>
<evidence type="ECO:0000313" key="2">
    <source>
        <dbReference type="EMBL" id="QIB67601.1"/>
    </source>
</evidence>
<feature type="domain" description="6-phosphogluconate dehydrogenase NADP-binding" evidence="1">
    <location>
        <begin position="6"/>
        <end position="27"/>
    </location>
</feature>
<dbReference type="GO" id="GO:0016491">
    <property type="term" value="F:oxidoreductase activity"/>
    <property type="evidence" value="ECO:0007669"/>
    <property type="project" value="InterPro"/>
</dbReference>
<dbReference type="AlphaFoldDB" id="A0A6C0U6A0"/>
<dbReference type="InterPro" id="IPR002204">
    <property type="entry name" value="3-OH-isobutyrate_DH-rel_CS"/>
</dbReference>
<accession>A0A6C0U6A0</accession>
<reference evidence="2 3" key="1">
    <citation type="submission" date="2020-02" db="EMBL/GenBank/DDBJ databases">
        <title>Genome sequencing for Kineobactrum sp. M2.</title>
        <authorList>
            <person name="Park S.-J."/>
        </authorList>
    </citation>
    <scope>NUCLEOTIDE SEQUENCE [LARGE SCALE GENOMIC DNA]</scope>
    <source>
        <strain evidence="2 3">M2</strain>
    </source>
</reference>
<dbReference type="EMBL" id="CP048711">
    <property type="protein sequence ID" value="QIB67601.1"/>
    <property type="molecule type" value="Genomic_DNA"/>
</dbReference>
<dbReference type="KEGG" id="kim:G3T16_08495"/>
<dbReference type="GO" id="GO:0050661">
    <property type="term" value="F:NADP binding"/>
    <property type="evidence" value="ECO:0007669"/>
    <property type="project" value="InterPro"/>
</dbReference>
<proteinExistence type="predicted"/>
<dbReference type="Proteomes" id="UP000477680">
    <property type="component" value="Chromosome"/>
</dbReference>
<protein>
    <recommendedName>
        <fullName evidence="1">6-phosphogluconate dehydrogenase NADP-binding domain-containing protein</fullName>
    </recommendedName>
</protein>
<dbReference type="GO" id="GO:0016054">
    <property type="term" value="P:organic acid catabolic process"/>
    <property type="evidence" value="ECO:0007669"/>
    <property type="project" value="UniProtKB-ARBA"/>
</dbReference>
<dbReference type="InterPro" id="IPR036291">
    <property type="entry name" value="NAD(P)-bd_dom_sf"/>
</dbReference>